<dbReference type="GO" id="GO:0005615">
    <property type="term" value="C:extracellular space"/>
    <property type="evidence" value="ECO:0007669"/>
    <property type="project" value="TreeGrafter"/>
</dbReference>
<evidence type="ECO:0000256" key="3">
    <source>
        <dbReference type="ARBA" id="ARBA00022801"/>
    </source>
</evidence>
<dbReference type="PROSITE" id="PS51892">
    <property type="entry name" value="SUBTILASE"/>
    <property type="match status" value="1"/>
</dbReference>
<dbReference type="InterPro" id="IPR050131">
    <property type="entry name" value="Peptidase_S8_subtilisin-like"/>
</dbReference>
<gene>
    <name evidence="8" type="ORF">IAB60_01675</name>
</gene>
<feature type="domain" description="Peptidase S8/S53" evidence="7">
    <location>
        <begin position="443"/>
        <end position="570"/>
    </location>
</feature>
<evidence type="ECO:0000256" key="1">
    <source>
        <dbReference type="ARBA" id="ARBA00011073"/>
    </source>
</evidence>
<feature type="active site" description="Charge relay system" evidence="5 6">
    <location>
        <position position="186"/>
    </location>
</feature>
<evidence type="ECO:0000313" key="8">
    <source>
        <dbReference type="EMBL" id="HIT40799.1"/>
    </source>
</evidence>
<keyword evidence="4 6" id="KW-0720">Serine protease</keyword>
<dbReference type="PANTHER" id="PTHR43806">
    <property type="entry name" value="PEPTIDASE S8"/>
    <property type="match status" value="1"/>
</dbReference>
<sequence length="583" mass="63277">MSSCPWNPAREDVADFIYRQGTASRQVLEMRDQILCYDFASREYAIIYTPLADAAPISLERYEYYSIPKLYTLLDTSSMEASGILPVFRQPALSNKGQGVLIGLIDTGIDYRNPLFQNPNGTTRIAGIWDQTLPEDPNQLPPGVSDPTGQLAGISYGTVFTPAQINAALRSENPLDLVPSTDTEGHGTFLAGIAAGGETPSGDFIGAAPLASIGVVKLKPAKKYLRDFYLIRQDAFAYQENDIMLGIKYLQLLSQETAMPLVILLALGTNWGSHEGASPLGQVLQTSSQYIGIVNVIAAGNETGLSHHHSNFLPGNGQWEDVEIRVAPGERGFTAELWSDITDLYTIGFISPSGETVSRIPLTLGRESRVTFLLEKTVITVNYLPAEAGSGRQLIFFRFQDPSAGIWRIRVYNTFYLNGQYHLWLPVESFCSPDTIFLTPDPDNTVTAPANAGLPLAIGAYDHRDGSIYIHSSRGFALNGQIKPDLAAPGVDVYGPSIAPSLSEEAAMTRRTGTSVAAAHAAGAVASLLSWGLVEGNDPSMSSASIRGYLVRGADRNPAYQYPNREFGYGTLNLYQAFLSLRE</sequence>
<dbReference type="Proteomes" id="UP000886860">
    <property type="component" value="Unassembled WGS sequence"/>
</dbReference>
<dbReference type="PIRSF" id="PIRSF037894">
    <property type="entry name" value="Subtilisin_rel_CspABC"/>
    <property type="match status" value="1"/>
</dbReference>
<dbReference type="Gene3D" id="3.40.50.200">
    <property type="entry name" value="Peptidase S8/S53 domain"/>
    <property type="match status" value="1"/>
</dbReference>
<dbReference type="AlphaFoldDB" id="A0A9D1GIC4"/>
<keyword evidence="3 6" id="KW-0378">Hydrolase</keyword>
<protein>
    <submittedName>
        <fullName evidence="8">S8 family peptidase</fullName>
    </submittedName>
</protein>
<evidence type="ECO:0000256" key="4">
    <source>
        <dbReference type="ARBA" id="ARBA00022825"/>
    </source>
</evidence>
<accession>A0A9D1GIC4</accession>
<reference evidence="8" key="2">
    <citation type="journal article" date="2021" name="PeerJ">
        <title>Extensive microbial diversity within the chicken gut microbiome revealed by metagenomics and culture.</title>
        <authorList>
            <person name="Gilroy R."/>
            <person name="Ravi A."/>
            <person name="Getino M."/>
            <person name="Pursley I."/>
            <person name="Horton D.L."/>
            <person name="Alikhan N.F."/>
            <person name="Baker D."/>
            <person name="Gharbi K."/>
            <person name="Hall N."/>
            <person name="Watson M."/>
            <person name="Adriaenssens E.M."/>
            <person name="Foster-Nyarko E."/>
            <person name="Jarju S."/>
            <person name="Secka A."/>
            <person name="Antonio M."/>
            <person name="Oren A."/>
            <person name="Chaudhuri R.R."/>
            <person name="La Ragione R."/>
            <person name="Hildebrand F."/>
            <person name="Pallen M.J."/>
        </authorList>
    </citation>
    <scope>NUCLEOTIDE SEQUENCE</scope>
    <source>
        <strain evidence="8">CHK123-3438</strain>
    </source>
</reference>
<comment type="caution">
    <text evidence="8">The sequence shown here is derived from an EMBL/GenBank/DDBJ whole genome shotgun (WGS) entry which is preliminary data.</text>
</comment>
<dbReference type="InterPro" id="IPR036852">
    <property type="entry name" value="Peptidase_S8/S53_dom_sf"/>
</dbReference>
<dbReference type="InterPro" id="IPR000209">
    <property type="entry name" value="Peptidase_S8/S53_dom"/>
</dbReference>
<evidence type="ECO:0000256" key="5">
    <source>
        <dbReference type="PIRSR" id="PIRSR615500-1"/>
    </source>
</evidence>
<feature type="domain" description="Peptidase S8/S53" evidence="7">
    <location>
        <begin position="97"/>
        <end position="303"/>
    </location>
</feature>
<dbReference type="Gene3D" id="2.60.120.1290">
    <property type="match status" value="1"/>
</dbReference>
<organism evidence="8 9">
    <name type="scientific">Candidatus Caccovicinus merdipullorum</name>
    <dbReference type="NCBI Taxonomy" id="2840724"/>
    <lineage>
        <taxon>Bacteria</taxon>
        <taxon>Bacillati</taxon>
        <taxon>Bacillota</taxon>
        <taxon>Clostridia</taxon>
        <taxon>Eubacteriales</taxon>
        <taxon>Candidatus Caccovicinus</taxon>
    </lineage>
</organism>
<dbReference type="InterPro" id="IPR034045">
    <property type="entry name" value="Pep_S8_CspA-like"/>
</dbReference>
<dbReference type="PROSITE" id="PS00136">
    <property type="entry name" value="SUBTILASE_ASP"/>
    <property type="match status" value="1"/>
</dbReference>
<reference evidence="8" key="1">
    <citation type="submission" date="2020-10" db="EMBL/GenBank/DDBJ databases">
        <authorList>
            <person name="Gilroy R."/>
        </authorList>
    </citation>
    <scope>NUCLEOTIDE SEQUENCE</scope>
    <source>
        <strain evidence="8">CHK123-3438</strain>
    </source>
</reference>
<dbReference type="GO" id="GO:0006508">
    <property type="term" value="P:proteolysis"/>
    <property type="evidence" value="ECO:0007669"/>
    <property type="project" value="UniProtKB-KW"/>
</dbReference>
<feature type="active site" description="Charge relay system" evidence="5 6">
    <location>
        <position position="106"/>
    </location>
</feature>
<dbReference type="SUPFAM" id="SSF52743">
    <property type="entry name" value="Subtilisin-like"/>
    <property type="match status" value="1"/>
</dbReference>
<evidence type="ECO:0000256" key="2">
    <source>
        <dbReference type="ARBA" id="ARBA00022670"/>
    </source>
</evidence>
<dbReference type="InterPro" id="IPR015500">
    <property type="entry name" value="Peptidase_S8_subtilisin-rel"/>
</dbReference>
<dbReference type="PRINTS" id="PR00723">
    <property type="entry name" value="SUBTILISIN"/>
</dbReference>
<dbReference type="InterPro" id="IPR017310">
    <property type="entry name" value="Pept_S8A_subtilisin_clostridia"/>
</dbReference>
<evidence type="ECO:0000313" key="9">
    <source>
        <dbReference type="Proteomes" id="UP000886860"/>
    </source>
</evidence>
<dbReference type="InterPro" id="IPR023827">
    <property type="entry name" value="Peptidase_S8_Asp-AS"/>
</dbReference>
<evidence type="ECO:0000256" key="6">
    <source>
        <dbReference type="PROSITE-ProRule" id="PRU01240"/>
    </source>
</evidence>
<dbReference type="GO" id="GO:0004252">
    <property type="term" value="F:serine-type endopeptidase activity"/>
    <property type="evidence" value="ECO:0007669"/>
    <property type="project" value="UniProtKB-UniRule"/>
</dbReference>
<name>A0A9D1GIC4_9FIRM</name>
<dbReference type="Pfam" id="PF00082">
    <property type="entry name" value="Peptidase_S8"/>
    <property type="match status" value="2"/>
</dbReference>
<dbReference type="EMBL" id="DVKS01000031">
    <property type="protein sequence ID" value="HIT40799.1"/>
    <property type="molecule type" value="Genomic_DNA"/>
</dbReference>
<dbReference type="PANTHER" id="PTHR43806:SF11">
    <property type="entry name" value="CEREVISIN-RELATED"/>
    <property type="match status" value="1"/>
</dbReference>
<comment type="similarity">
    <text evidence="1 6">Belongs to the peptidase S8 family.</text>
</comment>
<evidence type="ECO:0000259" key="7">
    <source>
        <dbReference type="Pfam" id="PF00082"/>
    </source>
</evidence>
<proteinExistence type="inferred from homology"/>
<keyword evidence="2 6" id="KW-0645">Protease</keyword>
<dbReference type="CDD" id="cd07478">
    <property type="entry name" value="Peptidases_S8_CspA-like"/>
    <property type="match status" value="1"/>
</dbReference>
<feature type="active site" description="Charge relay system" evidence="5 6">
    <location>
        <position position="515"/>
    </location>
</feature>